<feature type="transmembrane region" description="Helical" evidence="1">
    <location>
        <begin position="76"/>
        <end position="95"/>
    </location>
</feature>
<keyword evidence="1" id="KW-1133">Transmembrane helix</keyword>
<accession>A0AA96VGC4</accession>
<organism evidence="2 3">
    <name type="scientific">Methanolapillus millepedarum</name>
    <dbReference type="NCBI Taxonomy" id="3028296"/>
    <lineage>
        <taxon>Archaea</taxon>
        <taxon>Methanobacteriati</taxon>
        <taxon>Methanobacteriota</taxon>
        <taxon>Stenosarchaea group</taxon>
        <taxon>Methanomicrobia</taxon>
        <taxon>Methanosarcinales</taxon>
        <taxon>Methanosarcinaceae</taxon>
        <taxon>Methanolapillus</taxon>
    </lineage>
</organism>
<dbReference type="AlphaFoldDB" id="A0AA96VGC4"/>
<keyword evidence="3" id="KW-1185">Reference proteome</keyword>
<feature type="transmembrane region" description="Helical" evidence="1">
    <location>
        <begin position="143"/>
        <end position="170"/>
    </location>
</feature>
<evidence type="ECO:0000256" key="1">
    <source>
        <dbReference type="SAM" id="Phobius"/>
    </source>
</evidence>
<dbReference type="GeneID" id="89230725"/>
<keyword evidence="1" id="KW-0472">Membrane</keyword>
<dbReference type="RefSeq" id="WP_338102393.1">
    <property type="nucleotide sequence ID" value="NZ_CP131060.1"/>
</dbReference>
<feature type="transmembrane region" description="Helical" evidence="1">
    <location>
        <begin position="46"/>
        <end position="69"/>
    </location>
</feature>
<proteinExistence type="predicted"/>
<gene>
    <name evidence="2" type="ORF">MsAc7_16290</name>
</gene>
<dbReference type="Proteomes" id="UP001303587">
    <property type="component" value="Chromosome"/>
</dbReference>
<reference evidence="2 3" key="1">
    <citation type="submission" date="2023-07" db="EMBL/GenBank/DDBJ databases">
        <title>Closed genoem sequence of Methanosarcinaceae archaeon Ac7.</title>
        <authorList>
            <person name="Poehlein A."/>
            <person name="Protasov E."/>
            <person name="Platt K."/>
            <person name="Reeh H."/>
            <person name="Daniel R."/>
            <person name="Brune A."/>
        </authorList>
    </citation>
    <scope>NUCLEOTIDE SEQUENCE [LARGE SCALE GENOMIC DNA]</scope>
    <source>
        <strain evidence="2 3">Ac7</strain>
    </source>
</reference>
<protein>
    <submittedName>
        <fullName evidence="2">Uncharacterized protein</fullName>
    </submittedName>
</protein>
<feature type="transmembrane region" description="Helical" evidence="1">
    <location>
        <begin position="12"/>
        <end position="34"/>
    </location>
</feature>
<name>A0AA96VGC4_9EURY</name>
<feature type="transmembrane region" description="Helical" evidence="1">
    <location>
        <begin position="110"/>
        <end position="131"/>
    </location>
</feature>
<keyword evidence="1" id="KW-0812">Transmembrane</keyword>
<evidence type="ECO:0000313" key="3">
    <source>
        <dbReference type="Proteomes" id="UP001303587"/>
    </source>
</evidence>
<dbReference type="EMBL" id="CP131060">
    <property type="protein sequence ID" value="WNY26057.1"/>
    <property type="molecule type" value="Genomic_DNA"/>
</dbReference>
<sequence length="173" mass="19752">MTQYYKPTSKNNIILLVGISTLFVFMVLLMPHINSYINTHELQYDLFGFIWSFLILLMAFFASFIYGLLSKDQIKSALLGFVLSSVYSIATFATFDEVDPFMPWDSITRFLHFCGPSLLMILLITLSGWFAAKNEDDKKKRRINNAVALICVILALLSRIIFAILFYLAASFS</sequence>
<evidence type="ECO:0000313" key="2">
    <source>
        <dbReference type="EMBL" id="WNY26057.1"/>
    </source>
</evidence>